<dbReference type="AlphaFoldDB" id="A0AAD7VS95"/>
<feature type="transmembrane region" description="Helical" evidence="1">
    <location>
        <begin position="74"/>
        <end position="93"/>
    </location>
</feature>
<feature type="domain" description="Protein YTP1-like C-terminal" evidence="4">
    <location>
        <begin position="159"/>
        <end position="252"/>
    </location>
</feature>
<gene>
    <name evidence="5" type="ORF">POJ06DRAFT_276096</name>
</gene>
<evidence type="ECO:0000313" key="6">
    <source>
        <dbReference type="Proteomes" id="UP001217417"/>
    </source>
</evidence>
<feature type="domain" description="DUF2427" evidence="3">
    <location>
        <begin position="30"/>
        <end position="131"/>
    </location>
</feature>
<feature type="transmembrane region" description="Helical" evidence="1">
    <location>
        <begin position="140"/>
        <end position="163"/>
    </location>
</feature>
<dbReference type="Pfam" id="PF10355">
    <property type="entry name" value="Ytp1"/>
    <property type="match status" value="2"/>
</dbReference>
<dbReference type="InterPro" id="IPR018827">
    <property type="entry name" value="YTP1_C"/>
</dbReference>
<sequence length="473" mass="52513">MGSRSLLISTALAIAYLPPFVKAHEHHEEEIPEGEYISVEPIDSILWIHIALMMLAFGIIFPVGMILGMTKNRFHVPLQTGGGAIAIAAYFLGHHHKGRQFPADNIHATFASFLMALMVLQLAMGVYLKLHLEQGFLGRIRSVMVVVHGVCGKIMPIVAWVQMGFGGITALGFCHDDHLGQCLAHGIMGSAFIAYGCIMAIMMLVGQSWLARSGRSQEFYDSAVITAWGVVNTFTEHRWGQPWSHGDYQHSMLVVDVSDRSNCLTWNLASMGIVWWCAGMLGLFLSRKNGRPQRNHIPGLVILLTGWAMSVHAQHLELSTKVHAMFGYALMAAGICRIIEVSFVLHDANTDGEVKSFQYLSPFLLVASGFLFMFANEEQLQLINENHIDHGSYSLIIYSVAFLVFFYFLLLISLWQRLSSNSYEGVKYEVANDGSSGSYIATPISDVEADRQVREAEEFELNGLLHSNGRISD</sequence>
<feature type="chain" id="PRO_5041913694" description="Protein YTP1" evidence="2">
    <location>
        <begin position="24"/>
        <end position="473"/>
    </location>
</feature>
<feature type="transmembrane region" description="Helical" evidence="1">
    <location>
        <begin position="264"/>
        <end position="285"/>
    </location>
</feature>
<feature type="transmembrane region" description="Helical" evidence="1">
    <location>
        <begin position="105"/>
        <end position="128"/>
    </location>
</feature>
<keyword evidence="6" id="KW-1185">Reference proteome</keyword>
<dbReference type="Pfam" id="PF10348">
    <property type="entry name" value="DUF2427"/>
    <property type="match status" value="1"/>
</dbReference>
<organism evidence="5 6">
    <name type="scientific">Lipomyces tetrasporus</name>
    <dbReference type="NCBI Taxonomy" id="54092"/>
    <lineage>
        <taxon>Eukaryota</taxon>
        <taxon>Fungi</taxon>
        <taxon>Dikarya</taxon>
        <taxon>Ascomycota</taxon>
        <taxon>Saccharomycotina</taxon>
        <taxon>Lipomycetes</taxon>
        <taxon>Lipomycetales</taxon>
        <taxon>Lipomycetaceae</taxon>
        <taxon>Lipomyces</taxon>
    </lineage>
</organism>
<feature type="signal peptide" evidence="2">
    <location>
        <begin position="1"/>
        <end position="23"/>
    </location>
</feature>
<feature type="transmembrane region" description="Helical" evidence="1">
    <location>
        <begin position="47"/>
        <end position="67"/>
    </location>
</feature>
<keyword evidence="1" id="KW-1133">Transmembrane helix</keyword>
<evidence type="ECO:0000313" key="5">
    <source>
        <dbReference type="EMBL" id="KAJ8099776.1"/>
    </source>
</evidence>
<protein>
    <recommendedName>
        <fullName evidence="7">Protein YTP1</fullName>
    </recommendedName>
</protein>
<keyword evidence="1" id="KW-0472">Membrane</keyword>
<dbReference type="PANTHER" id="PTHR31685:SF2">
    <property type="entry name" value="PROTEIN YTP1"/>
    <property type="match status" value="1"/>
</dbReference>
<feature type="transmembrane region" description="Helical" evidence="1">
    <location>
        <begin position="357"/>
        <end position="375"/>
    </location>
</feature>
<reference evidence="5" key="1">
    <citation type="submission" date="2023-03" db="EMBL/GenBank/DDBJ databases">
        <title>Near-Complete genome sequence of Lipomyces tetrasporous NRRL Y-64009, an oleaginous yeast capable of growing on lignocellulosic hydrolysates.</title>
        <authorList>
            <consortium name="Lawrence Berkeley National Laboratory"/>
            <person name="Jagtap S.S."/>
            <person name="Liu J.-J."/>
            <person name="Walukiewicz H.E."/>
            <person name="Pangilinan J."/>
            <person name="Lipzen A."/>
            <person name="Ahrendt S."/>
            <person name="Koriabine M."/>
            <person name="Cobaugh K."/>
            <person name="Salamov A."/>
            <person name="Yoshinaga Y."/>
            <person name="Ng V."/>
            <person name="Daum C."/>
            <person name="Grigoriev I.V."/>
            <person name="Slininger P.J."/>
            <person name="Dien B.S."/>
            <person name="Jin Y.-S."/>
            <person name="Rao C.V."/>
        </authorList>
    </citation>
    <scope>NUCLEOTIDE SEQUENCE</scope>
    <source>
        <strain evidence="5">NRRL Y-64009</strain>
    </source>
</reference>
<comment type="caution">
    <text evidence="5">The sequence shown here is derived from an EMBL/GenBank/DDBJ whole genome shotgun (WGS) entry which is preliminary data.</text>
</comment>
<keyword evidence="1" id="KW-0812">Transmembrane</keyword>
<feature type="domain" description="Protein YTP1-like C-terminal" evidence="4">
    <location>
        <begin position="269"/>
        <end position="414"/>
    </location>
</feature>
<name>A0AAD7VS95_9ASCO</name>
<evidence type="ECO:0000256" key="1">
    <source>
        <dbReference type="SAM" id="Phobius"/>
    </source>
</evidence>
<dbReference type="InterPro" id="IPR018825">
    <property type="entry name" value="DUF2427"/>
</dbReference>
<dbReference type="EMBL" id="JARPMG010000006">
    <property type="protein sequence ID" value="KAJ8099776.1"/>
    <property type="molecule type" value="Genomic_DNA"/>
</dbReference>
<dbReference type="Proteomes" id="UP001217417">
    <property type="component" value="Unassembled WGS sequence"/>
</dbReference>
<dbReference type="RefSeq" id="XP_056043226.1">
    <property type="nucleotide sequence ID" value="XM_056189670.1"/>
</dbReference>
<accession>A0AAD7VS95</accession>
<evidence type="ECO:0000256" key="2">
    <source>
        <dbReference type="SAM" id="SignalP"/>
    </source>
</evidence>
<dbReference type="CDD" id="cd08760">
    <property type="entry name" value="Cyt_b561_FRRS1_like"/>
    <property type="match status" value="1"/>
</dbReference>
<evidence type="ECO:0000259" key="3">
    <source>
        <dbReference type="Pfam" id="PF10348"/>
    </source>
</evidence>
<proteinExistence type="predicted"/>
<feature type="transmembrane region" description="Helical" evidence="1">
    <location>
        <begin position="325"/>
        <end position="345"/>
    </location>
</feature>
<feature type="transmembrane region" description="Helical" evidence="1">
    <location>
        <begin position="395"/>
        <end position="415"/>
    </location>
</feature>
<keyword evidence="2" id="KW-0732">Signal</keyword>
<dbReference type="PANTHER" id="PTHR31685">
    <property type="entry name" value="INTEGRAL MEMBRANE PROTEIN (AFU_ORTHOLOGUE AFUA_6G12730)-RELATED"/>
    <property type="match status" value="1"/>
</dbReference>
<feature type="transmembrane region" description="Helical" evidence="1">
    <location>
        <begin position="183"/>
        <end position="206"/>
    </location>
</feature>
<evidence type="ECO:0000259" key="4">
    <source>
        <dbReference type="Pfam" id="PF10355"/>
    </source>
</evidence>
<dbReference type="GeneID" id="80884836"/>
<evidence type="ECO:0008006" key="7">
    <source>
        <dbReference type="Google" id="ProtNLM"/>
    </source>
</evidence>